<dbReference type="GO" id="GO:0007266">
    <property type="term" value="P:Rho protein signal transduction"/>
    <property type="evidence" value="ECO:0007669"/>
    <property type="project" value="TreeGrafter"/>
</dbReference>
<feature type="disulfide bond" evidence="1">
    <location>
        <begin position="115"/>
        <end position="133"/>
    </location>
</feature>
<dbReference type="EMBL" id="LSMT01000335">
    <property type="protein sequence ID" value="PFX19987.1"/>
    <property type="molecule type" value="Genomic_DNA"/>
</dbReference>
<dbReference type="PROSITE" id="PS50050">
    <property type="entry name" value="TNFR_NGFR_2"/>
    <property type="match status" value="1"/>
</dbReference>
<evidence type="ECO:0000256" key="3">
    <source>
        <dbReference type="SAM" id="Phobius"/>
    </source>
</evidence>
<dbReference type="GO" id="GO:0015026">
    <property type="term" value="F:coreceptor activity"/>
    <property type="evidence" value="ECO:0007669"/>
    <property type="project" value="TreeGrafter"/>
</dbReference>
<name>A0A2B4RUG6_STYPI</name>
<feature type="domain" description="TNFR-Cys" evidence="4">
    <location>
        <begin position="93"/>
        <end position="133"/>
    </location>
</feature>
<evidence type="ECO:0000256" key="1">
    <source>
        <dbReference type="PROSITE-ProRule" id="PRU00206"/>
    </source>
</evidence>
<keyword evidence="3" id="KW-0472">Membrane</keyword>
<dbReference type="Gene3D" id="2.10.50.10">
    <property type="entry name" value="Tumor Necrosis Factor Receptor, subunit A, domain 2"/>
    <property type="match status" value="1"/>
</dbReference>
<evidence type="ECO:0000313" key="6">
    <source>
        <dbReference type="Proteomes" id="UP000225706"/>
    </source>
</evidence>
<feature type="region of interest" description="Disordered" evidence="2">
    <location>
        <begin position="191"/>
        <end position="217"/>
    </location>
</feature>
<gene>
    <name evidence="5" type="ORF">AWC38_SpisGene15590</name>
</gene>
<organism evidence="5 6">
    <name type="scientific">Stylophora pistillata</name>
    <name type="common">Smooth cauliflower coral</name>
    <dbReference type="NCBI Taxonomy" id="50429"/>
    <lineage>
        <taxon>Eukaryota</taxon>
        <taxon>Metazoa</taxon>
        <taxon>Cnidaria</taxon>
        <taxon>Anthozoa</taxon>
        <taxon>Hexacorallia</taxon>
        <taxon>Scleractinia</taxon>
        <taxon>Astrocoeniina</taxon>
        <taxon>Pocilloporidae</taxon>
        <taxon>Stylophora</taxon>
    </lineage>
</organism>
<dbReference type="Proteomes" id="UP000225706">
    <property type="component" value="Unassembled WGS sequence"/>
</dbReference>
<keyword evidence="3" id="KW-0812">Transmembrane</keyword>
<dbReference type="SMART" id="SM00208">
    <property type="entry name" value="TNFR"/>
    <property type="match status" value="2"/>
</dbReference>
<feature type="compositionally biased region" description="Polar residues" evidence="2">
    <location>
        <begin position="192"/>
        <end position="203"/>
    </location>
</feature>
<feature type="disulfide bond" evidence="1">
    <location>
        <begin position="112"/>
        <end position="125"/>
    </location>
</feature>
<dbReference type="PANTHER" id="PTHR46605:SF2">
    <property type="entry name" value="TNFR-CYS DOMAIN-CONTAINING PROTEIN"/>
    <property type="match status" value="1"/>
</dbReference>
<protein>
    <recommendedName>
        <fullName evidence="4">TNFR-Cys domain-containing protein</fullName>
    </recommendedName>
</protein>
<evidence type="ECO:0000259" key="4">
    <source>
        <dbReference type="PROSITE" id="PS50050"/>
    </source>
</evidence>
<feature type="compositionally biased region" description="Basic and acidic residues" evidence="2">
    <location>
        <begin position="284"/>
        <end position="299"/>
    </location>
</feature>
<dbReference type="OrthoDB" id="5984146at2759"/>
<feature type="region of interest" description="Disordered" evidence="2">
    <location>
        <begin position="1"/>
        <end position="33"/>
    </location>
</feature>
<dbReference type="GO" id="GO:0005886">
    <property type="term" value="C:plasma membrane"/>
    <property type="evidence" value="ECO:0007669"/>
    <property type="project" value="TreeGrafter"/>
</dbReference>
<dbReference type="Pfam" id="PF00020">
    <property type="entry name" value="TNFR_c6"/>
    <property type="match status" value="1"/>
</dbReference>
<dbReference type="AlphaFoldDB" id="A0A2B4RUG6"/>
<keyword evidence="6" id="KW-1185">Reference proteome</keyword>
<accession>A0A2B4RUG6</accession>
<comment type="caution">
    <text evidence="5">The sequence shown here is derived from an EMBL/GenBank/DDBJ whole genome shotgun (WGS) entry which is preliminary data.</text>
</comment>
<feature type="disulfide bond" evidence="1">
    <location>
        <begin position="94"/>
        <end position="109"/>
    </location>
</feature>
<feature type="compositionally biased region" description="Basic and acidic residues" evidence="2">
    <location>
        <begin position="205"/>
        <end position="217"/>
    </location>
</feature>
<dbReference type="GO" id="GO:0009986">
    <property type="term" value="C:cell surface"/>
    <property type="evidence" value="ECO:0007669"/>
    <property type="project" value="TreeGrafter"/>
</dbReference>
<dbReference type="PANTHER" id="PTHR46605">
    <property type="entry name" value="TUMOR NECROSIS FACTOR RECEPTOR"/>
    <property type="match status" value="1"/>
</dbReference>
<dbReference type="GO" id="GO:0048406">
    <property type="term" value="F:nerve growth factor binding"/>
    <property type="evidence" value="ECO:0007669"/>
    <property type="project" value="TreeGrafter"/>
</dbReference>
<feature type="repeat" description="TNFR-Cys" evidence="1">
    <location>
        <begin position="93"/>
        <end position="133"/>
    </location>
</feature>
<keyword evidence="1" id="KW-1015">Disulfide bond</keyword>
<keyword evidence="3" id="KW-1133">Transmembrane helix</keyword>
<evidence type="ECO:0000313" key="5">
    <source>
        <dbReference type="EMBL" id="PFX19987.1"/>
    </source>
</evidence>
<dbReference type="PROSITE" id="PS00652">
    <property type="entry name" value="TNFR_NGFR_1"/>
    <property type="match status" value="1"/>
</dbReference>
<evidence type="ECO:0000256" key="2">
    <source>
        <dbReference type="SAM" id="MobiDB-lite"/>
    </source>
</evidence>
<reference evidence="6" key="1">
    <citation type="journal article" date="2017" name="bioRxiv">
        <title>Comparative analysis of the genomes of Stylophora pistillata and Acropora digitifera provides evidence for extensive differences between species of corals.</title>
        <authorList>
            <person name="Voolstra C.R."/>
            <person name="Li Y."/>
            <person name="Liew Y.J."/>
            <person name="Baumgarten S."/>
            <person name="Zoccola D."/>
            <person name="Flot J.-F."/>
            <person name="Tambutte S."/>
            <person name="Allemand D."/>
            <person name="Aranda M."/>
        </authorList>
    </citation>
    <scope>NUCLEOTIDE SEQUENCE [LARGE SCALE GENOMIC DNA]</scope>
</reference>
<feature type="region of interest" description="Disordered" evidence="2">
    <location>
        <begin position="276"/>
        <end position="306"/>
    </location>
</feature>
<feature type="transmembrane region" description="Helical" evidence="3">
    <location>
        <begin position="228"/>
        <end position="251"/>
    </location>
</feature>
<dbReference type="GO" id="GO:0005035">
    <property type="term" value="F:death receptor activity"/>
    <property type="evidence" value="ECO:0007669"/>
    <property type="project" value="TreeGrafter"/>
</dbReference>
<sequence>MMPSEKVLDSSKTNDAILQRPRLPPKSNDLSSLYPKPTPGQLNPCKPNQHWVEKENGSHWCIDCGTCPEGQGLSVECGGSELLPFNSMVNCVACIEGVTFSRYGDSSSCLPCTSCSKGQVVEQSCSPKWDIKCASNCSSKDRYYDVDKGDCLKCSRCCGDDADVVVKECKEKLGAGSNMICSFDSSVKRCDQTTPQPTRTNSHVSRKEDVPYSTQYRDHSAQAKDQDYLAATVIPVVIMVVLVVCVCLYFFKKRLAEMLSWCHCAVEEEDHHELAVLEDASSTDGKDDNSKGNLEEGDKSYQPGKIISDSEEPLLKESVPEILDDTETIKKKGSKPLGSLLECESYQYLKKICDRLDAPMAGVGDYRDVCSSYGIDRYQIASIYEKHRDGPSRALIDHLAATHEQLTVAEFVVVRALRDTPLTAVLLLVSTGSYRREVSSKHMEEVAWVAETQITRQRRRQAERDRQRKFLWFPREEHRSRLQEPLPRPQLARFFERMKCGPILRCRDAELGKQTERTALDDIKQSIDSVPLGDF</sequence>
<dbReference type="InterPro" id="IPR001368">
    <property type="entry name" value="TNFR/NGFR_Cys_rich_reg"/>
</dbReference>
<dbReference type="InterPro" id="IPR052302">
    <property type="entry name" value="Neurotrophin_rcpt-DD"/>
</dbReference>
<proteinExistence type="predicted"/>